<dbReference type="InterPro" id="IPR036985">
    <property type="entry name" value="Transglutaminase-like_sf"/>
</dbReference>
<name>A0ABN8MRW0_9CNID</name>
<keyword evidence="5" id="KW-1185">Reference proteome</keyword>
<sequence length="798" mass="89926">MAQRQGCCSCFGKGRERRVEPEGHGPVILRNDQIEPAPTRDLPKPPKNTENEPTTPSPPARLQQADSGGKSKLGEGLEGRINTVPDEEFRERNGALRIQQERDEKATKLITKAINFHHEENRKAHRTDDYEVQELIIRRGQTFEITVTFNREYNPQDDVIIVQFVTGNRPQESKGSIMRVAIQDELTPTKWGMQVKETKGNDVSLSIMSASKAIIGQYELFVETKSKDSSGEIAMSRYQDKKPIYLLFNAWCQEDAVYMESDEHRKEYVLEDFGFIWKGVSTDVSPSPWAFDQFEDVALYSALWLLDKAKLFSHNRTSPVEISRTISAMSNSNNADGGVLSGRWSNKYPEGTTNPLDWTGSGPILEEFWTTKKTVKYGQCWVFSGLVTTLMRALGIPTRSVTNFDSAHDTDASMTIDYHFNGEGDMIHDMNDSVWNFHVWNESWFRRPDLPLGHDGWQVYDATPQETSQGVFRCGPASVKAVKKGEVYLPYDTGFVFAEVNGDRVYWDVNTEDGSMKPTNVSKKSIGSFVSTKAVGSNSRDDITQEYKYPEGSDEERKAVHLAFQFSSRTEQELYDTSVVEDVQFRLETEDRIDPGQSFEVTVVVKNNSEVTREIKVNLAAVLDFYTGVPAKKMNTYKLKFLLNSNAEQRLSLTIEPSDYITPKATVGDSYVQLYVKGVVPETGQSFVDQKMVGFTKQKIHIEPSANSAKVGDEVELTGIFKNPLQVPLTKGHFLVQATRMKPRTIRFDCKGPVGVNEDARFSAKFTVARKGCHRISARFNSTELKDVPGDCEILGSD</sequence>
<dbReference type="InterPro" id="IPR023608">
    <property type="entry name" value="Transglutaminase_animal"/>
</dbReference>
<dbReference type="InterPro" id="IPR001102">
    <property type="entry name" value="Transglutaminase_N"/>
</dbReference>
<evidence type="ECO:0000313" key="5">
    <source>
        <dbReference type="Proteomes" id="UP001159405"/>
    </source>
</evidence>
<organism evidence="4 5">
    <name type="scientific">Porites lobata</name>
    <dbReference type="NCBI Taxonomy" id="104759"/>
    <lineage>
        <taxon>Eukaryota</taxon>
        <taxon>Metazoa</taxon>
        <taxon>Cnidaria</taxon>
        <taxon>Anthozoa</taxon>
        <taxon>Hexacorallia</taxon>
        <taxon>Scleractinia</taxon>
        <taxon>Fungiina</taxon>
        <taxon>Poritidae</taxon>
        <taxon>Porites</taxon>
    </lineage>
</organism>
<dbReference type="Pfam" id="PF00868">
    <property type="entry name" value="Transglut_N"/>
    <property type="match status" value="1"/>
</dbReference>
<dbReference type="SMART" id="SM00460">
    <property type="entry name" value="TGc"/>
    <property type="match status" value="1"/>
</dbReference>
<dbReference type="SUPFAM" id="SSF49309">
    <property type="entry name" value="Transglutaminase, two C-terminal domains"/>
    <property type="match status" value="2"/>
</dbReference>
<evidence type="ECO:0000256" key="1">
    <source>
        <dbReference type="ARBA" id="ARBA00005968"/>
    </source>
</evidence>
<dbReference type="SUPFAM" id="SSF54001">
    <property type="entry name" value="Cysteine proteinases"/>
    <property type="match status" value="1"/>
</dbReference>
<dbReference type="InterPro" id="IPR036238">
    <property type="entry name" value="Transglutaminase_C_sf"/>
</dbReference>
<dbReference type="PANTHER" id="PTHR11590">
    <property type="entry name" value="PROTEIN-GLUTAMINE GAMMA-GLUTAMYLTRANSFERASE"/>
    <property type="match status" value="1"/>
</dbReference>
<dbReference type="Gene3D" id="2.60.40.10">
    <property type="entry name" value="Immunoglobulins"/>
    <property type="match status" value="3"/>
</dbReference>
<dbReference type="PIRSF" id="PIRSF000459">
    <property type="entry name" value="TGM_EBP42"/>
    <property type="match status" value="1"/>
</dbReference>
<dbReference type="InterPro" id="IPR002931">
    <property type="entry name" value="Transglutaminase-like"/>
</dbReference>
<dbReference type="Proteomes" id="UP001159405">
    <property type="component" value="Unassembled WGS sequence"/>
</dbReference>
<feature type="compositionally biased region" description="Basic and acidic residues" evidence="2">
    <location>
        <begin position="13"/>
        <end position="23"/>
    </location>
</feature>
<dbReference type="PANTHER" id="PTHR11590:SF40">
    <property type="entry name" value="HEMOCYTE PROTEIN-GLUTAMINE GAMMA-GLUTAMYLTRANSFERASE-LIKE PROTEIN"/>
    <property type="match status" value="1"/>
</dbReference>
<dbReference type="Gene3D" id="3.90.260.10">
    <property type="entry name" value="Transglutaminase-like"/>
    <property type="match status" value="1"/>
</dbReference>
<evidence type="ECO:0000313" key="4">
    <source>
        <dbReference type="EMBL" id="CAH3034644.1"/>
    </source>
</evidence>
<protein>
    <recommendedName>
        <fullName evidence="3">Transglutaminase-like domain-containing protein</fullName>
    </recommendedName>
</protein>
<comment type="similarity">
    <text evidence="1">Belongs to the transglutaminase superfamily. Transglutaminase family.</text>
</comment>
<dbReference type="InterPro" id="IPR014756">
    <property type="entry name" value="Ig_E-set"/>
</dbReference>
<proteinExistence type="inferred from homology"/>
<evidence type="ECO:0000259" key="3">
    <source>
        <dbReference type="SMART" id="SM00460"/>
    </source>
</evidence>
<evidence type="ECO:0000256" key="2">
    <source>
        <dbReference type="SAM" id="MobiDB-lite"/>
    </source>
</evidence>
<feature type="region of interest" description="Disordered" evidence="2">
    <location>
        <begin position="1"/>
        <end position="87"/>
    </location>
</feature>
<feature type="compositionally biased region" description="Basic and acidic residues" evidence="2">
    <location>
        <begin position="41"/>
        <end position="50"/>
    </location>
</feature>
<dbReference type="Pfam" id="PF01841">
    <property type="entry name" value="Transglut_core"/>
    <property type="match status" value="1"/>
</dbReference>
<dbReference type="InterPro" id="IPR038765">
    <property type="entry name" value="Papain-like_cys_pep_sf"/>
</dbReference>
<feature type="domain" description="Transglutaminase-like" evidence="3">
    <location>
        <begin position="372"/>
        <end position="464"/>
    </location>
</feature>
<dbReference type="InterPro" id="IPR008958">
    <property type="entry name" value="Transglutaminase_C"/>
</dbReference>
<dbReference type="EMBL" id="CALNXK010000003">
    <property type="protein sequence ID" value="CAH3034644.1"/>
    <property type="molecule type" value="Genomic_DNA"/>
</dbReference>
<reference evidence="4 5" key="1">
    <citation type="submission" date="2022-05" db="EMBL/GenBank/DDBJ databases">
        <authorList>
            <consortium name="Genoscope - CEA"/>
            <person name="William W."/>
        </authorList>
    </citation>
    <scope>NUCLEOTIDE SEQUENCE [LARGE SCALE GENOMIC DNA]</scope>
</reference>
<comment type="caution">
    <text evidence="4">The sequence shown here is derived from an EMBL/GenBank/DDBJ whole genome shotgun (WGS) entry which is preliminary data.</text>
</comment>
<accession>A0ABN8MRW0</accession>
<dbReference type="InterPro" id="IPR013783">
    <property type="entry name" value="Ig-like_fold"/>
</dbReference>
<gene>
    <name evidence="4" type="ORF">PLOB_00025058</name>
</gene>
<dbReference type="Pfam" id="PF00927">
    <property type="entry name" value="Transglut_C"/>
    <property type="match status" value="1"/>
</dbReference>
<dbReference type="InterPro" id="IPR050779">
    <property type="entry name" value="Transglutaminase"/>
</dbReference>
<dbReference type="SUPFAM" id="SSF81296">
    <property type="entry name" value="E set domains"/>
    <property type="match status" value="1"/>
</dbReference>